<evidence type="ECO:0000313" key="3">
    <source>
        <dbReference type="EMBL" id="GGE01634.1"/>
    </source>
</evidence>
<feature type="transmembrane region" description="Helical" evidence="2">
    <location>
        <begin position="314"/>
        <end position="333"/>
    </location>
</feature>
<keyword evidence="2" id="KW-1133">Transmembrane helix</keyword>
<proteinExistence type="predicted"/>
<reference evidence="3" key="2">
    <citation type="submission" date="2020-09" db="EMBL/GenBank/DDBJ databases">
        <authorList>
            <person name="Sun Q."/>
            <person name="Zhou Y."/>
        </authorList>
    </citation>
    <scope>NUCLEOTIDE SEQUENCE</scope>
    <source>
        <strain evidence="3">CGMCC 1.15367</strain>
    </source>
</reference>
<accession>A0A916ZKY5</accession>
<sequence>MLLRKLCDDRQAEFDCEQSGVPFWIALYSLRSPSPVRVSALRVTIAHAGECLGTGRPEGRAMRGFGRRRAGAGGLGKGARRRATSAGTTSCRWPAFWLFRIVPSARARAVQGASAGEPASDRPSASSEENGFQRFAPNLPLFPAANPLSVPAAASRGAAPPSLRSGECQETFTGAKGGGTWFSIHDDMLVAARIPGAGMDGLYAVLDRFHEQTSIRITGHRLTAASSRQNSPQAALRRLRFHALLTKLSMTANKRLPPFIKGEVEKRKLKAKRLNERLKLSASSNQALALAILSVGGLQYMFDPAAAKPDGQHIMLAVAAGFVLEIVAIYIVGKMKAEN</sequence>
<keyword evidence="2" id="KW-0472">Membrane</keyword>
<feature type="region of interest" description="Disordered" evidence="1">
    <location>
        <begin position="59"/>
        <end position="86"/>
    </location>
</feature>
<gene>
    <name evidence="3" type="ORF">GCM10011390_20660</name>
</gene>
<keyword evidence="4" id="KW-1185">Reference proteome</keyword>
<keyword evidence="2" id="KW-0812">Transmembrane</keyword>
<evidence type="ECO:0000256" key="1">
    <source>
        <dbReference type="SAM" id="MobiDB-lite"/>
    </source>
</evidence>
<dbReference type="Proteomes" id="UP000644699">
    <property type="component" value="Unassembled WGS sequence"/>
</dbReference>
<reference evidence="3" key="1">
    <citation type="journal article" date="2014" name="Int. J. Syst. Evol. Microbiol.">
        <title>Complete genome sequence of Corynebacterium casei LMG S-19264T (=DSM 44701T), isolated from a smear-ripened cheese.</title>
        <authorList>
            <consortium name="US DOE Joint Genome Institute (JGI-PGF)"/>
            <person name="Walter F."/>
            <person name="Albersmeier A."/>
            <person name="Kalinowski J."/>
            <person name="Ruckert C."/>
        </authorList>
    </citation>
    <scope>NUCLEOTIDE SEQUENCE</scope>
    <source>
        <strain evidence="3">CGMCC 1.15367</strain>
    </source>
</reference>
<name>A0A916ZKY5_9HYPH</name>
<feature type="region of interest" description="Disordered" evidence="1">
    <location>
        <begin position="112"/>
        <end position="131"/>
    </location>
</feature>
<dbReference type="EMBL" id="BMIQ01000003">
    <property type="protein sequence ID" value="GGE01634.1"/>
    <property type="molecule type" value="Genomic_DNA"/>
</dbReference>
<feature type="transmembrane region" description="Helical" evidence="2">
    <location>
        <begin position="280"/>
        <end position="302"/>
    </location>
</feature>
<protein>
    <submittedName>
        <fullName evidence="3">Uncharacterized protein</fullName>
    </submittedName>
</protein>
<evidence type="ECO:0000313" key="4">
    <source>
        <dbReference type="Proteomes" id="UP000644699"/>
    </source>
</evidence>
<dbReference type="AlphaFoldDB" id="A0A916ZKY5"/>
<evidence type="ECO:0000256" key="2">
    <source>
        <dbReference type="SAM" id="Phobius"/>
    </source>
</evidence>
<organism evidence="3 4">
    <name type="scientific">Aureimonas endophytica</name>
    <dbReference type="NCBI Taxonomy" id="2027858"/>
    <lineage>
        <taxon>Bacteria</taxon>
        <taxon>Pseudomonadati</taxon>
        <taxon>Pseudomonadota</taxon>
        <taxon>Alphaproteobacteria</taxon>
        <taxon>Hyphomicrobiales</taxon>
        <taxon>Aurantimonadaceae</taxon>
        <taxon>Aureimonas</taxon>
    </lineage>
</organism>
<comment type="caution">
    <text evidence="3">The sequence shown here is derived from an EMBL/GenBank/DDBJ whole genome shotgun (WGS) entry which is preliminary data.</text>
</comment>